<reference evidence="2" key="1">
    <citation type="journal article" date="2022" name="Int. J. Mol. Sci.">
        <title>Draft Genome of Tanacetum Coccineum: Genomic Comparison of Closely Related Tanacetum-Family Plants.</title>
        <authorList>
            <person name="Yamashiro T."/>
            <person name="Shiraishi A."/>
            <person name="Nakayama K."/>
            <person name="Satake H."/>
        </authorList>
    </citation>
    <scope>NUCLEOTIDE SEQUENCE</scope>
</reference>
<dbReference type="Proteomes" id="UP001151760">
    <property type="component" value="Unassembled WGS sequence"/>
</dbReference>
<evidence type="ECO:0000313" key="2">
    <source>
        <dbReference type="EMBL" id="GJT65159.1"/>
    </source>
</evidence>
<proteinExistence type="predicted"/>
<keyword evidence="3" id="KW-1185">Reference proteome</keyword>
<feature type="region of interest" description="Disordered" evidence="1">
    <location>
        <begin position="34"/>
        <end position="67"/>
    </location>
</feature>
<gene>
    <name evidence="2" type="ORF">Tco_1016639</name>
</gene>
<evidence type="ECO:0000256" key="1">
    <source>
        <dbReference type="SAM" id="MobiDB-lite"/>
    </source>
</evidence>
<accession>A0ABQ5FPR2</accession>
<name>A0ABQ5FPR2_9ASTR</name>
<evidence type="ECO:0000313" key="3">
    <source>
        <dbReference type="Proteomes" id="UP001151760"/>
    </source>
</evidence>
<comment type="caution">
    <text evidence="2">The sequence shown here is derived from an EMBL/GenBank/DDBJ whole genome shotgun (WGS) entry which is preliminary data.</text>
</comment>
<reference evidence="2" key="2">
    <citation type="submission" date="2022-01" db="EMBL/GenBank/DDBJ databases">
        <authorList>
            <person name="Yamashiro T."/>
            <person name="Shiraishi A."/>
            <person name="Satake H."/>
            <person name="Nakayama K."/>
        </authorList>
    </citation>
    <scope>NUCLEOTIDE SEQUENCE</scope>
</reference>
<protein>
    <submittedName>
        <fullName evidence="2">Uncharacterized protein</fullName>
    </submittedName>
</protein>
<organism evidence="2 3">
    <name type="scientific">Tanacetum coccineum</name>
    <dbReference type="NCBI Taxonomy" id="301880"/>
    <lineage>
        <taxon>Eukaryota</taxon>
        <taxon>Viridiplantae</taxon>
        <taxon>Streptophyta</taxon>
        <taxon>Embryophyta</taxon>
        <taxon>Tracheophyta</taxon>
        <taxon>Spermatophyta</taxon>
        <taxon>Magnoliopsida</taxon>
        <taxon>eudicotyledons</taxon>
        <taxon>Gunneridae</taxon>
        <taxon>Pentapetalae</taxon>
        <taxon>asterids</taxon>
        <taxon>campanulids</taxon>
        <taxon>Asterales</taxon>
        <taxon>Asteraceae</taxon>
        <taxon>Asteroideae</taxon>
        <taxon>Anthemideae</taxon>
        <taxon>Anthemidinae</taxon>
        <taxon>Tanacetum</taxon>
    </lineage>
</organism>
<sequence length="293" mass="33139">MMRSPSTIKLTNTVLEIPLPKSGTEIELIGSLRPQPTDTIPEVPQAQLTGPVTDITPPSQPEKATKAGVDPKILASEKGGQEFKKIQDAEMKVLNREHSEKIKMSRELTKKRIEKYRWTTSSRPNPETITDVKIHPNTKLVAMIIFKDELREIIPKKKNNVVKDLMNFLSKRYERLRTTPDELGIRSSPILAPAPEQASSQLSGRKKKKMELEPEIRIPGLECDKSLLEGIPFVNNMVIKEPEYGMYVFGDEAFQRMSDIHKVDVDTLLSYLEMASNITTPENTRSCLAEEDD</sequence>
<dbReference type="EMBL" id="BQNB010017608">
    <property type="protein sequence ID" value="GJT65159.1"/>
    <property type="molecule type" value="Genomic_DNA"/>
</dbReference>